<reference evidence="8 9" key="1">
    <citation type="submission" date="2016-06" db="EMBL/GenBank/DDBJ databases">
        <title>Genome sequencing of Cryobacterium arcticum PAMC 27867.</title>
        <authorList>
            <person name="Lee J."/>
            <person name="Kim O.-S."/>
        </authorList>
    </citation>
    <scope>NUCLEOTIDE SEQUENCE [LARGE SCALE GENOMIC DNA]</scope>
    <source>
        <strain evidence="8 9">PAMC 27867</strain>
    </source>
</reference>
<sequence>MPNVTEFLIKVWNRLARYALKFGVVGGAGFLVNVGIFNLLRSGVLGGGDFVQGPLGASMIAAAISILFNWVGNRFWTFREHRRQDLGLELLEYAAVSVAGMFFQIACLYVSHYVLGFTSLLADNISGNFMGIGLGTVFRFVVFRYWVYGSHRKGAGIAQQRTVELAPVPVEASQRGQ</sequence>
<dbReference type="InterPro" id="IPR007267">
    <property type="entry name" value="GtrA_DPMS_TM"/>
</dbReference>
<dbReference type="STRING" id="670052.PA27867_2973"/>
<feature type="transmembrane region" description="Helical" evidence="6">
    <location>
        <begin position="93"/>
        <end position="115"/>
    </location>
</feature>
<protein>
    <recommendedName>
        <fullName evidence="7">GtrA/DPMS transmembrane domain-containing protein</fullName>
    </recommendedName>
</protein>
<dbReference type="GO" id="GO:0005886">
    <property type="term" value="C:plasma membrane"/>
    <property type="evidence" value="ECO:0007669"/>
    <property type="project" value="TreeGrafter"/>
</dbReference>
<feature type="transmembrane region" description="Helical" evidence="6">
    <location>
        <begin position="52"/>
        <end position="72"/>
    </location>
</feature>
<feature type="transmembrane region" description="Helical" evidence="6">
    <location>
        <begin position="127"/>
        <end position="147"/>
    </location>
</feature>
<name>A0A1B1BMS4_9MICO</name>
<gene>
    <name evidence="8" type="ORF">PA27867_2973</name>
</gene>
<dbReference type="AlphaFoldDB" id="A0A1B1BMS4"/>
<keyword evidence="3 6" id="KW-0812">Transmembrane</keyword>
<evidence type="ECO:0000256" key="2">
    <source>
        <dbReference type="ARBA" id="ARBA00009399"/>
    </source>
</evidence>
<evidence type="ECO:0000256" key="6">
    <source>
        <dbReference type="SAM" id="Phobius"/>
    </source>
</evidence>
<dbReference type="InterPro" id="IPR051401">
    <property type="entry name" value="GtrA_CellWall_Glycosyl"/>
</dbReference>
<feature type="transmembrane region" description="Helical" evidence="6">
    <location>
        <begin position="18"/>
        <end position="40"/>
    </location>
</feature>
<organism evidence="8 9">
    <name type="scientific">Cryobacterium arcticum</name>
    <dbReference type="NCBI Taxonomy" id="670052"/>
    <lineage>
        <taxon>Bacteria</taxon>
        <taxon>Bacillati</taxon>
        <taxon>Actinomycetota</taxon>
        <taxon>Actinomycetes</taxon>
        <taxon>Micrococcales</taxon>
        <taxon>Microbacteriaceae</taxon>
        <taxon>Cryobacterium</taxon>
    </lineage>
</organism>
<dbReference type="PANTHER" id="PTHR38459:SF1">
    <property type="entry name" value="PROPHAGE BACTOPRENOL-LINKED GLUCOSE TRANSLOCASE HOMOLOG"/>
    <property type="match status" value="1"/>
</dbReference>
<evidence type="ECO:0000256" key="5">
    <source>
        <dbReference type="ARBA" id="ARBA00023136"/>
    </source>
</evidence>
<proteinExistence type="inferred from homology"/>
<evidence type="ECO:0000259" key="7">
    <source>
        <dbReference type="Pfam" id="PF04138"/>
    </source>
</evidence>
<evidence type="ECO:0000256" key="1">
    <source>
        <dbReference type="ARBA" id="ARBA00004141"/>
    </source>
</evidence>
<keyword evidence="5 6" id="KW-0472">Membrane</keyword>
<dbReference type="EMBL" id="CP016282">
    <property type="protein sequence ID" value="ANP73910.1"/>
    <property type="molecule type" value="Genomic_DNA"/>
</dbReference>
<dbReference type="OrthoDB" id="9807815at2"/>
<dbReference type="KEGG" id="cart:PA27867_2973"/>
<evidence type="ECO:0000313" key="8">
    <source>
        <dbReference type="EMBL" id="ANP73910.1"/>
    </source>
</evidence>
<dbReference type="GO" id="GO:0000271">
    <property type="term" value="P:polysaccharide biosynthetic process"/>
    <property type="evidence" value="ECO:0007669"/>
    <property type="project" value="InterPro"/>
</dbReference>
<dbReference type="PANTHER" id="PTHR38459">
    <property type="entry name" value="PROPHAGE BACTOPRENOL-LINKED GLUCOSE TRANSLOCASE HOMOLOG"/>
    <property type="match status" value="1"/>
</dbReference>
<accession>A0A1B1BMS4</accession>
<dbReference type="Pfam" id="PF04138">
    <property type="entry name" value="GtrA_DPMS_TM"/>
    <property type="match status" value="1"/>
</dbReference>
<keyword evidence="9" id="KW-1185">Reference proteome</keyword>
<dbReference type="Proteomes" id="UP000092582">
    <property type="component" value="Chromosome 1"/>
</dbReference>
<evidence type="ECO:0000256" key="4">
    <source>
        <dbReference type="ARBA" id="ARBA00022989"/>
    </source>
</evidence>
<dbReference type="PATRIC" id="fig|670052.7.peg.3056"/>
<evidence type="ECO:0000256" key="3">
    <source>
        <dbReference type="ARBA" id="ARBA00022692"/>
    </source>
</evidence>
<comment type="subcellular location">
    <subcellularLocation>
        <location evidence="1">Membrane</location>
        <topology evidence="1">Multi-pass membrane protein</topology>
    </subcellularLocation>
</comment>
<keyword evidence="4 6" id="KW-1133">Transmembrane helix</keyword>
<comment type="similarity">
    <text evidence="2">Belongs to the GtrA family.</text>
</comment>
<feature type="domain" description="GtrA/DPMS transmembrane" evidence="7">
    <location>
        <begin position="21"/>
        <end position="147"/>
    </location>
</feature>
<evidence type="ECO:0000313" key="9">
    <source>
        <dbReference type="Proteomes" id="UP000092582"/>
    </source>
</evidence>